<evidence type="ECO:0000256" key="2">
    <source>
        <dbReference type="ARBA" id="ARBA00004241"/>
    </source>
</evidence>
<evidence type="ECO:0000256" key="3">
    <source>
        <dbReference type="ARBA" id="ARBA00022475"/>
    </source>
</evidence>
<comment type="caution">
    <text evidence="11">The sequence shown here is derived from an EMBL/GenBank/DDBJ whole genome shotgun (WGS) entry which is preliminary data.</text>
</comment>
<sequence>MKNEKGFTLIEMMIVLLIISILLIITVPNVTSHQKTIQKKGCEAYIHLVEAQVQAYKLDTGEYPDDLTVLSGNKYLPAENPDCDDMIIGIDPTTGQVLLTIDDDVSEE</sequence>
<evidence type="ECO:0000313" key="12">
    <source>
        <dbReference type="Proteomes" id="UP001500782"/>
    </source>
</evidence>
<keyword evidence="3" id="KW-1003">Cell membrane</keyword>
<dbReference type="SUPFAM" id="SSF54523">
    <property type="entry name" value="Pili subunits"/>
    <property type="match status" value="1"/>
</dbReference>
<dbReference type="Proteomes" id="UP001500782">
    <property type="component" value="Unassembled WGS sequence"/>
</dbReference>
<dbReference type="NCBIfam" id="NF040999">
    <property type="entry name" value="pilin_ComGC"/>
    <property type="match status" value="1"/>
</dbReference>
<evidence type="ECO:0000256" key="5">
    <source>
        <dbReference type="ARBA" id="ARBA00022692"/>
    </source>
</evidence>
<comment type="similarity">
    <text evidence="9">Belongs to the ComGC family.</text>
</comment>
<feature type="transmembrane region" description="Helical" evidence="10">
    <location>
        <begin position="6"/>
        <end position="30"/>
    </location>
</feature>
<keyword evidence="7 10" id="KW-0472">Membrane</keyword>
<reference evidence="12" key="1">
    <citation type="journal article" date="2019" name="Int. J. Syst. Evol. Microbiol.">
        <title>The Global Catalogue of Microorganisms (GCM) 10K type strain sequencing project: providing services to taxonomists for standard genome sequencing and annotation.</title>
        <authorList>
            <consortium name="The Broad Institute Genomics Platform"/>
            <consortium name="The Broad Institute Genome Sequencing Center for Infectious Disease"/>
            <person name="Wu L."/>
            <person name="Ma J."/>
        </authorList>
    </citation>
    <scope>NUCLEOTIDE SEQUENCE [LARGE SCALE GENOMIC DNA]</scope>
    <source>
        <strain evidence="12">JCM 9731</strain>
    </source>
</reference>
<dbReference type="NCBIfam" id="TIGR02532">
    <property type="entry name" value="IV_pilin_GFxxxE"/>
    <property type="match status" value="1"/>
</dbReference>
<dbReference type="EMBL" id="BAAADJ010000064">
    <property type="protein sequence ID" value="GAA0345821.1"/>
    <property type="molecule type" value="Genomic_DNA"/>
</dbReference>
<gene>
    <name evidence="11" type="ORF">GCM10008967_40300</name>
</gene>
<keyword evidence="6 10" id="KW-1133">Transmembrane helix</keyword>
<evidence type="ECO:0000256" key="6">
    <source>
        <dbReference type="ARBA" id="ARBA00022989"/>
    </source>
</evidence>
<keyword evidence="8" id="KW-0178">Competence</keyword>
<organism evidence="11 12">
    <name type="scientific">Bacillus carboniphilus</name>
    <dbReference type="NCBI Taxonomy" id="86663"/>
    <lineage>
        <taxon>Bacteria</taxon>
        <taxon>Bacillati</taxon>
        <taxon>Bacillota</taxon>
        <taxon>Bacilli</taxon>
        <taxon>Bacillales</taxon>
        <taxon>Bacillaceae</taxon>
        <taxon>Bacillus</taxon>
    </lineage>
</organism>
<protein>
    <recommendedName>
        <fullName evidence="13">ComG operon protein 3</fullName>
    </recommendedName>
</protein>
<evidence type="ECO:0000256" key="7">
    <source>
        <dbReference type="ARBA" id="ARBA00023136"/>
    </source>
</evidence>
<evidence type="ECO:0000256" key="10">
    <source>
        <dbReference type="SAM" id="Phobius"/>
    </source>
</evidence>
<evidence type="ECO:0000256" key="1">
    <source>
        <dbReference type="ARBA" id="ARBA00004162"/>
    </source>
</evidence>
<dbReference type="InterPro" id="IPR000983">
    <property type="entry name" value="Bac_GSPG_pilin"/>
</dbReference>
<dbReference type="InterPro" id="IPR012902">
    <property type="entry name" value="N_methyl_site"/>
</dbReference>
<keyword evidence="12" id="KW-1185">Reference proteome</keyword>
<dbReference type="InterPro" id="IPR016940">
    <property type="entry name" value="ComGC"/>
</dbReference>
<keyword evidence="4" id="KW-0488">Methylation</keyword>
<dbReference type="Gene3D" id="3.30.700.10">
    <property type="entry name" value="Glycoprotein, Type 4 Pilin"/>
    <property type="match status" value="1"/>
</dbReference>
<evidence type="ECO:0008006" key="13">
    <source>
        <dbReference type="Google" id="ProtNLM"/>
    </source>
</evidence>
<dbReference type="PANTHER" id="PTHR30093">
    <property type="entry name" value="GENERAL SECRETION PATHWAY PROTEIN G"/>
    <property type="match status" value="1"/>
</dbReference>
<keyword evidence="5 10" id="KW-0812">Transmembrane</keyword>
<evidence type="ECO:0000313" key="11">
    <source>
        <dbReference type="EMBL" id="GAA0345821.1"/>
    </source>
</evidence>
<dbReference type="Pfam" id="PF07963">
    <property type="entry name" value="N_methyl"/>
    <property type="match status" value="1"/>
</dbReference>
<proteinExistence type="inferred from homology"/>
<accession>A0ABP3GHM2</accession>
<dbReference type="PRINTS" id="PR00813">
    <property type="entry name" value="BCTERIALGSPG"/>
</dbReference>
<dbReference type="PANTHER" id="PTHR30093:SF2">
    <property type="entry name" value="TYPE II SECRETION SYSTEM PROTEIN H"/>
    <property type="match status" value="1"/>
</dbReference>
<name>A0ABP3GHM2_9BACI</name>
<evidence type="ECO:0000256" key="9">
    <source>
        <dbReference type="ARBA" id="ARBA00043982"/>
    </source>
</evidence>
<dbReference type="InterPro" id="IPR045584">
    <property type="entry name" value="Pilin-like"/>
</dbReference>
<dbReference type="RefSeq" id="WP_343803379.1">
    <property type="nucleotide sequence ID" value="NZ_BAAADJ010000064.1"/>
</dbReference>
<dbReference type="PROSITE" id="PS00409">
    <property type="entry name" value="PROKAR_NTER_METHYL"/>
    <property type="match status" value="1"/>
</dbReference>
<comment type="subcellular location">
    <subcellularLocation>
        <location evidence="1">Cell membrane</location>
        <topology evidence="1">Single-pass membrane protein</topology>
    </subcellularLocation>
    <subcellularLocation>
        <location evidence="2">Cell surface</location>
    </subcellularLocation>
</comment>
<evidence type="ECO:0000256" key="8">
    <source>
        <dbReference type="ARBA" id="ARBA00023287"/>
    </source>
</evidence>
<evidence type="ECO:0000256" key="4">
    <source>
        <dbReference type="ARBA" id="ARBA00022481"/>
    </source>
</evidence>